<keyword evidence="2" id="KW-1185">Reference proteome</keyword>
<organism evidence="1 2">
    <name type="scientific">Iphiclides podalirius</name>
    <name type="common">scarce swallowtail</name>
    <dbReference type="NCBI Taxonomy" id="110791"/>
    <lineage>
        <taxon>Eukaryota</taxon>
        <taxon>Metazoa</taxon>
        <taxon>Ecdysozoa</taxon>
        <taxon>Arthropoda</taxon>
        <taxon>Hexapoda</taxon>
        <taxon>Insecta</taxon>
        <taxon>Pterygota</taxon>
        <taxon>Neoptera</taxon>
        <taxon>Endopterygota</taxon>
        <taxon>Lepidoptera</taxon>
        <taxon>Glossata</taxon>
        <taxon>Ditrysia</taxon>
        <taxon>Papilionoidea</taxon>
        <taxon>Papilionidae</taxon>
        <taxon>Papilioninae</taxon>
        <taxon>Iphiclides</taxon>
    </lineage>
</organism>
<accession>A0ABN8J383</accession>
<dbReference type="Proteomes" id="UP000837857">
    <property type="component" value="Chromosome 7"/>
</dbReference>
<gene>
    <name evidence="1" type="ORF">IPOD504_LOCUS15461</name>
</gene>
<dbReference type="EMBL" id="OW152819">
    <property type="protein sequence ID" value="CAH2073052.1"/>
    <property type="molecule type" value="Genomic_DNA"/>
</dbReference>
<evidence type="ECO:0000313" key="2">
    <source>
        <dbReference type="Proteomes" id="UP000837857"/>
    </source>
</evidence>
<protein>
    <submittedName>
        <fullName evidence="1">Uncharacterized protein</fullName>
    </submittedName>
</protein>
<name>A0ABN8J383_9NEOP</name>
<evidence type="ECO:0000313" key="1">
    <source>
        <dbReference type="EMBL" id="CAH2073052.1"/>
    </source>
</evidence>
<reference evidence="1" key="1">
    <citation type="submission" date="2022-03" db="EMBL/GenBank/DDBJ databases">
        <authorList>
            <person name="Martin H S."/>
        </authorList>
    </citation>
    <scope>NUCLEOTIDE SEQUENCE</scope>
</reference>
<sequence>MPPDHQVWRGLPRRSAFFTPTIPANVIAALNRSNKTEPLEAIRGRHWQHIDSQSIRDTAVCVYILRAEHGP</sequence>
<feature type="non-terminal residue" evidence="1">
    <location>
        <position position="1"/>
    </location>
</feature>
<proteinExistence type="predicted"/>